<name>A0A430Q3B1_SCHBO</name>
<gene>
    <name evidence="2" type="ORF">DC041_0007211</name>
</gene>
<feature type="domain" description="DUF7083" evidence="1">
    <location>
        <begin position="35"/>
        <end position="115"/>
    </location>
</feature>
<comment type="caution">
    <text evidence="2">The sequence shown here is derived from an EMBL/GenBank/DDBJ whole genome shotgun (WGS) entry which is preliminary data.</text>
</comment>
<evidence type="ECO:0000313" key="2">
    <source>
        <dbReference type="EMBL" id="RTG82180.1"/>
    </source>
</evidence>
<evidence type="ECO:0000313" key="3">
    <source>
        <dbReference type="Proteomes" id="UP000290809"/>
    </source>
</evidence>
<proteinExistence type="predicted"/>
<reference evidence="2 3" key="1">
    <citation type="journal article" date="2019" name="PLoS Pathog.">
        <title>Genome sequence of the bovine parasite Schistosoma bovis Tanzania.</title>
        <authorList>
            <person name="Oey H."/>
            <person name="Zakrzewski M."/>
            <person name="Gobert G."/>
            <person name="Gravermann K."/>
            <person name="Stoye J."/>
            <person name="Jones M."/>
            <person name="Mcmanus D."/>
            <person name="Krause L."/>
        </authorList>
    </citation>
    <scope>NUCLEOTIDE SEQUENCE [LARGE SCALE GENOMIC DNA]</scope>
    <source>
        <strain evidence="2 3">TAN1997</strain>
    </source>
</reference>
<dbReference type="AlphaFoldDB" id="A0A430Q3B1"/>
<keyword evidence="3" id="KW-1185">Reference proteome</keyword>
<dbReference type="EMBL" id="QMKO01002943">
    <property type="protein sequence ID" value="RTG82180.1"/>
    <property type="molecule type" value="Genomic_DNA"/>
</dbReference>
<sequence length="158" mass="18548">MLASQQRLLETLLGKLSIQQEQEIPEHKSIESYLNPVSEFIFDADNGHTFEAWFGRIEDIFRVEFAAIDDAKKVRLLLQKLGPNEHQKYKNHILPKHPREVNFDETVNILNKMFCEQSSLFRIRYNCLQLTKGADEDYTTYAGRVNLQAERFKKCINQ</sequence>
<dbReference type="InterPro" id="IPR055510">
    <property type="entry name" value="DUF7083"/>
</dbReference>
<evidence type="ECO:0000259" key="1">
    <source>
        <dbReference type="Pfam" id="PF23309"/>
    </source>
</evidence>
<protein>
    <recommendedName>
        <fullName evidence="1">DUF7083 domain-containing protein</fullName>
    </recommendedName>
</protein>
<accession>A0A430Q3B1</accession>
<dbReference type="Pfam" id="PF23309">
    <property type="entry name" value="DUF7083"/>
    <property type="match status" value="1"/>
</dbReference>
<dbReference type="STRING" id="6184.A0A430Q3B1"/>
<dbReference type="Proteomes" id="UP000290809">
    <property type="component" value="Unassembled WGS sequence"/>
</dbReference>
<organism evidence="2 3">
    <name type="scientific">Schistosoma bovis</name>
    <name type="common">Blood fluke</name>
    <dbReference type="NCBI Taxonomy" id="6184"/>
    <lineage>
        <taxon>Eukaryota</taxon>
        <taxon>Metazoa</taxon>
        <taxon>Spiralia</taxon>
        <taxon>Lophotrochozoa</taxon>
        <taxon>Platyhelminthes</taxon>
        <taxon>Trematoda</taxon>
        <taxon>Digenea</taxon>
        <taxon>Strigeidida</taxon>
        <taxon>Schistosomatoidea</taxon>
        <taxon>Schistosomatidae</taxon>
        <taxon>Schistosoma</taxon>
    </lineage>
</organism>